<comment type="subcellular location">
    <subcellularLocation>
        <location evidence="1">Endomembrane system</location>
        <topology evidence="1">Multi-pass membrane protein</topology>
    </subcellularLocation>
</comment>
<reference evidence="15" key="2">
    <citation type="submission" date="2025-09" db="UniProtKB">
        <authorList>
            <consortium name="Ensembl"/>
        </authorList>
    </citation>
    <scope>IDENTIFICATION</scope>
</reference>
<dbReference type="SMART" id="SM00382">
    <property type="entry name" value="AAA"/>
    <property type="match status" value="2"/>
</dbReference>
<feature type="transmembrane region" description="Helical" evidence="12">
    <location>
        <begin position="195"/>
        <end position="222"/>
    </location>
</feature>
<dbReference type="CDD" id="cd03244">
    <property type="entry name" value="ABCC_MRP_domain2"/>
    <property type="match status" value="1"/>
</dbReference>
<feature type="domain" description="ABC transporter" evidence="13">
    <location>
        <begin position="505"/>
        <end position="726"/>
    </location>
</feature>
<dbReference type="PROSITE" id="PS50929">
    <property type="entry name" value="ABC_TM1F"/>
    <property type="match status" value="2"/>
</dbReference>
<feature type="transmembrane region" description="Helical" evidence="12">
    <location>
        <begin position="159"/>
        <end position="180"/>
    </location>
</feature>
<dbReference type="CDD" id="cd18599">
    <property type="entry name" value="ABC_6TM_MRP5_8_9_D2"/>
    <property type="match status" value="1"/>
</dbReference>
<sequence length="1360" mass="151292">MTRRRTYWVPNSSGGPVNLGFDISDDVVSGLGYVSRLSWYQNTRKPATRGAVDGLPWEQYQATWRTMIPFRPQPRFPAPHPMDDAGLFSYLTLSWLTPLMIKGLQNHLDENSIPLLSIHDASAKNVKRLHCLWDEEVSRRGIEKASMLRVILRFQRTRIIFGVLLGCCFCVTSILGPMLVIPKILEYSQDQSGNIVHGVSLCFALFLTESLKSLSLCSVWIVNQHTGIRIRTAISSFAFQRLLQLKSLTHITSGEAIGFFTSGLHYLFEGVYYGPMLLLACSLLLSCSIATYHILGPSVLIATVCRLLIFPLEVFLTRMVMKTQDHTSEVSDQCICVTSEVLTSIKLIKMYTWERPFAETIKERKLLEKSGLIQSLTTSTLFITPTVAIAAMFLAHTFLELKLTANEAFISVATLNPLRLAVFFVPFAVKALMNSKSAVARFKKFFLQESPVSYVQALEDPSKALVLEEATLSWRQTCPGIVNGALELERSRHVAEGVPRAQPSLHALRPEDKEGSFGPELHKINLVVPKGMMLGVCGNTGSGKSSLLSAILGEMHLLEGTVGVCGSLAYVPQQAWILGGSIRENILMGGQYDKARYLQVLHCCSLNQDLETLPFGDMTEIGERGLNLSGGQKQRISLARAVYANHQLYLLDDPWSAVDARVGKCIFKECIRKTLRGKTVILVTHQLQYLEFCDQIILLEDGKICENGTHRELMQKGGRYAQLVQKMREDTLQDTLQEAAETTENPQEAGQALATSKEEPLKENAVPEEQLTKKEEMEEGSLSWSVYLQYIRAAGGCLSVTVFLLMVVTVFLTIFNLWWLSYWLAQGSGTNCSQESNRTTADPGDILDNPQLPFYQLVYGLSTLCLICTGICSSGTFTKVTRKASTVLHDKLLDKVSCCPMSFFDTTPIGRLLNCFAGDLDELDQLLPTVTEEFLLLFLMLIDILLIFGVLSPYIFLMAAIVGWFALIFKRAINVFKRLENYSRSPLFSHILTSLHGLSSIRVYGKMEDFLSQLTDTQNNYLLMFLSSSRWVALRMEILGNLVTLAFALFVTFGFSSSLYVYKVMAINLVLQLASSFQSTARLGSQAEAHFTAAERMLLYAKVGCGSGAGGELRRHGEITFQDYQMKYRDHTPVVLDGINLTIGGQEVVSIMGRTGSRKSSLGVALFRLVEPTAGRILINGVDICSISLEDLRSKLSVIPQDPVLFSGTIRFNLDPFDRHTDEQIWDVLEKIFLTKTISKFPQGLHAEVVENGGNFSVGERQLLCIARALLQEAKIVFIDEAIASIDPETDTLIQRTIQEAFRGCTVLVIAHRVTTVLNCDRILVMGNGKVVEFDRPEVLQKQPGSLFAALLTTAHSSPS</sequence>
<dbReference type="FunFam" id="3.40.50.300:FF:001303">
    <property type="entry name" value="ATP binding cassette subfamily C member 11"/>
    <property type="match status" value="1"/>
</dbReference>
<dbReference type="PANTHER" id="PTHR24223:SF168">
    <property type="entry name" value="ATP-BINDING CASSETTE SUB-FAMILY C MEMBER 11"/>
    <property type="match status" value="1"/>
</dbReference>
<feature type="transmembrane region" description="Helical" evidence="12">
    <location>
        <begin position="797"/>
        <end position="819"/>
    </location>
</feature>
<dbReference type="InterPro" id="IPR011527">
    <property type="entry name" value="ABC1_TM_dom"/>
</dbReference>
<keyword evidence="9 12" id="KW-0472">Membrane</keyword>
<dbReference type="Proteomes" id="UP000694407">
    <property type="component" value="Unplaced"/>
</dbReference>
<dbReference type="Pfam" id="PF00664">
    <property type="entry name" value="ABC_membrane"/>
    <property type="match status" value="2"/>
</dbReference>
<dbReference type="Gene3D" id="3.40.50.300">
    <property type="entry name" value="P-loop containing nucleotide triphosphate hydrolases"/>
    <property type="match status" value="2"/>
</dbReference>
<evidence type="ECO:0000256" key="5">
    <source>
        <dbReference type="ARBA" id="ARBA00022737"/>
    </source>
</evidence>
<dbReference type="SUPFAM" id="SSF52540">
    <property type="entry name" value="P-loop containing nucleoside triphosphate hydrolases"/>
    <property type="match status" value="2"/>
</dbReference>
<evidence type="ECO:0000259" key="13">
    <source>
        <dbReference type="PROSITE" id="PS50893"/>
    </source>
</evidence>
<feature type="domain" description="ABC transmembrane type-1" evidence="14">
    <location>
        <begin position="160"/>
        <end position="434"/>
    </location>
</feature>
<evidence type="ECO:0000256" key="10">
    <source>
        <dbReference type="ARBA" id="ARBA00023180"/>
    </source>
</evidence>
<evidence type="ECO:0000313" key="15">
    <source>
        <dbReference type="Ensembl" id="ENSMMMP00000016346.1"/>
    </source>
</evidence>
<dbReference type="GO" id="GO:0015432">
    <property type="term" value="F:ABC-type bile acid transporter activity"/>
    <property type="evidence" value="ECO:0007669"/>
    <property type="project" value="Ensembl"/>
</dbReference>
<dbReference type="SUPFAM" id="SSF90123">
    <property type="entry name" value="ABC transporter transmembrane region"/>
    <property type="match status" value="2"/>
</dbReference>
<evidence type="ECO:0000313" key="16">
    <source>
        <dbReference type="Proteomes" id="UP000694407"/>
    </source>
</evidence>
<dbReference type="GO" id="GO:0015216">
    <property type="term" value="F:purine nucleotide transmembrane transporter activity"/>
    <property type="evidence" value="ECO:0007669"/>
    <property type="project" value="Ensembl"/>
</dbReference>
<keyword evidence="8 12" id="KW-1133">Transmembrane helix</keyword>
<name>A0A8C5ZL02_MARMA</name>
<dbReference type="GO" id="GO:0005524">
    <property type="term" value="F:ATP binding"/>
    <property type="evidence" value="ECO:0007669"/>
    <property type="project" value="UniProtKB-KW"/>
</dbReference>
<evidence type="ECO:0000256" key="2">
    <source>
        <dbReference type="ARBA" id="ARBA00009726"/>
    </source>
</evidence>
<dbReference type="GeneTree" id="ENSGT00940000162968"/>
<feature type="region of interest" description="Disordered" evidence="11">
    <location>
        <begin position="738"/>
        <end position="774"/>
    </location>
</feature>
<keyword evidence="4 12" id="KW-0812">Transmembrane</keyword>
<dbReference type="GO" id="GO:0015431">
    <property type="term" value="F:ABC-type glutathione S-conjugate transporter activity"/>
    <property type="evidence" value="ECO:0007669"/>
    <property type="project" value="Ensembl"/>
</dbReference>
<protein>
    <submittedName>
        <fullName evidence="15">ATP binding cassette subfamily C member 11</fullName>
    </submittedName>
</protein>
<dbReference type="PROSITE" id="PS00211">
    <property type="entry name" value="ABC_TRANSPORTER_1"/>
    <property type="match status" value="2"/>
</dbReference>
<dbReference type="GO" id="GO:0071716">
    <property type="term" value="P:leukotriene transport"/>
    <property type="evidence" value="ECO:0007669"/>
    <property type="project" value="Ensembl"/>
</dbReference>
<dbReference type="FunFam" id="1.20.1560.10:FF:000015">
    <property type="entry name" value="multidrug resistance-associated protein 5 isoform X1"/>
    <property type="match status" value="1"/>
</dbReference>
<keyword evidence="5" id="KW-0677">Repeat</keyword>
<evidence type="ECO:0000259" key="14">
    <source>
        <dbReference type="PROSITE" id="PS50929"/>
    </source>
</evidence>
<comment type="similarity">
    <text evidence="2">Belongs to the ABC transporter superfamily. ABCC family. Conjugate transporter (TC 3.A.1.208) subfamily.</text>
</comment>
<keyword evidence="7" id="KW-0067">ATP-binding</keyword>
<feature type="compositionally biased region" description="Polar residues" evidence="11">
    <location>
        <begin position="738"/>
        <end position="748"/>
    </location>
</feature>
<gene>
    <name evidence="15" type="primary">ABCC11</name>
</gene>
<evidence type="ECO:0000256" key="8">
    <source>
        <dbReference type="ARBA" id="ARBA00022989"/>
    </source>
</evidence>
<dbReference type="InterPro" id="IPR050173">
    <property type="entry name" value="ABC_transporter_C-like"/>
</dbReference>
<keyword evidence="6" id="KW-0547">Nucleotide-binding</keyword>
<dbReference type="CDD" id="cd03250">
    <property type="entry name" value="ABCC_MRP_domain1"/>
    <property type="match status" value="1"/>
</dbReference>
<dbReference type="PANTHER" id="PTHR24223">
    <property type="entry name" value="ATP-BINDING CASSETTE SUB-FAMILY C"/>
    <property type="match status" value="1"/>
</dbReference>
<evidence type="ECO:0000256" key="7">
    <source>
        <dbReference type="ARBA" id="ARBA00022840"/>
    </source>
</evidence>
<dbReference type="InterPro" id="IPR027417">
    <property type="entry name" value="P-loop_NTPase"/>
</dbReference>
<organism evidence="15 16">
    <name type="scientific">Marmota marmota marmota</name>
    <name type="common">Alpine marmot</name>
    <dbReference type="NCBI Taxonomy" id="9994"/>
    <lineage>
        <taxon>Eukaryota</taxon>
        <taxon>Metazoa</taxon>
        <taxon>Chordata</taxon>
        <taxon>Craniata</taxon>
        <taxon>Vertebrata</taxon>
        <taxon>Euteleostomi</taxon>
        <taxon>Mammalia</taxon>
        <taxon>Eutheria</taxon>
        <taxon>Euarchontoglires</taxon>
        <taxon>Glires</taxon>
        <taxon>Rodentia</taxon>
        <taxon>Sciuromorpha</taxon>
        <taxon>Sciuridae</taxon>
        <taxon>Xerinae</taxon>
        <taxon>Marmotini</taxon>
        <taxon>Marmota</taxon>
    </lineage>
</organism>
<dbReference type="FunFam" id="3.40.50.300:FF:000074">
    <property type="entry name" value="Multidrug resistance-associated protein 5 isoform 1"/>
    <property type="match status" value="1"/>
</dbReference>
<evidence type="ECO:0000256" key="12">
    <source>
        <dbReference type="SAM" id="Phobius"/>
    </source>
</evidence>
<dbReference type="Ensembl" id="ENSMMMT00000018601.1">
    <property type="protein sequence ID" value="ENSMMMP00000016346.1"/>
    <property type="gene ID" value="ENSMMMG00000014520.1"/>
</dbReference>
<dbReference type="FunFam" id="1.20.1560.10:FF:000012">
    <property type="entry name" value="ATP binding cassette subfamily C member 5"/>
    <property type="match status" value="1"/>
</dbReference>
<keyword evidence="10" id="KW-0325">Glycoprotein</keyword>
<dbReference type="InterPro" id="IPR003439">
    <property type="entry name" value="ABC_transporter-like_ATP-bd"/>
</dbReference>
<evidence type="ECO:0000256" key="11">
    <source>
        <dbReference type="SAM" id="MobiDB-lite"/>
    </source>
</evidence>
<proteinExistence type="inferred from homology"/>
<dbReference type="InterPro" id="IPR017871">
    <property type="entry name" value="ABC_transporter-like_CS"/>
</dbReference>
<evidence type="ECO:0000256" key="4">
    <source>
        <dbReference type="ARBA" id="ARBA00022692"/>
    </source>
</evidence>
<dbReference type="Gene3D" id="1.20.1560.10">
    <property type="entry name" value="ABC transporter type 1, transmembrane domain"/>
    <property type="match status" value="2"/>
</dbReference>
<feature type="transmembrane region" description="Helical" evidence="12">
    <location>
        <begin position="1038"/>
        <end position="1062"/>
    </location>
</feature>
<evidence type="ECO:0000256" key="9">
    <source>
        <dbReference type="ARBA" id="ARBA00023136"/>
    </source>
</evidence>
<evidence type="ECO:0000256" key="3">
    <source>
        <dbReference type="ARBA" id="ARBA00022448"/>
    </source>
</evidence>
<dbReference type="Pfam" id="PF00005">
    <property type="entry name" value="ABC_tran"/>
    <property type="match status" value="2"/>
</dbReference>
<dbReference type="GO" id="GO:0016887">
    <property type="term" value="F:ATP hydrolysis activity"/>
    <property type="evidence" value="ECO:0007669"/>
    <property type="project" value="InterPro"/>
</dbReference>
<dbReference type="InterPro" id="IPR036640">
    <property type="entry name" value="ABC1_TM_sf"/>
</dbReference>
<dbReference type="GO" id="GO:0008559">
    <property type="term" value="F:ABC-type xenobiotic transporter activity"/>
    <property type="evidence" value="ECO:0007669"/>
    <property type="project" value="Ensembl"/>
</dbReference>
<keyword evidence="3" id="KW-0813">Transport</keyword>
<dbReference type="GO" id="GO:0016324">
    <property type="term" value="C:apical plasma membrane"/>
    <property type="evidence" value="ECO:0007669"/>
    <property type="project" value="Ensembl"/>
</dbReference>
<feature type="transmembrane region" description="Helical" evidence="12">
    <location>
        <begin position="372"/>
        <end position="396"/>
    </location>
</feature>
<keyword evidence="16" id="KW-1185">Reference proteome</keyword>
<dbReference type="GO" id="GO:0012505">
    <property type="term" value="C:endomembrane system"/>
    <property type="evidence" value="ECO:0007669"/>
    <property type="project" value="UniProtKB-SubCell"/>
</dbReference>
<feature type="transmembrane region" description="Helical" evidence="12">
    <location>
        <begin position="408"/>
        <end position="433"/>
    </location>
</feature>
<dbReference type="PROSITE" id="PS50893">
    <property type="entry name" value="ABC_TRANSPORTER_2"/>
    <property type="match status" value="2"/>
</dbReference>
<feature type="transmembrane region" description="Helical" evidence="12">
    <location>
        <begin position="934"/>
        <end position="967"/>
    </location>
</feature>
<feature type="domain" description="ABC transmembrane type-1" evidence="14">
    <location>
        <begin position="800"/>
        <end position="1054"/>
    </location>
</feature>
<accession>A0A8C5ZL02</accession>
<dbReference type="InterPro" id="IPR003593">
    <property type="entry name" value="AAA+_ATPase"/>
</dbReference>
<feature type="transmembrane region" description="Helical" evidence="12">
    <location>
        <begin position="857"/>
        <end position="877"/>
    </location>
</feature>
<reference evidence="15" key="1">
    <citation type="submission" date="2025-08" db="UniProtKB">
        <authorList>
            <consortium name="Ensembl"/>
        </authorList>
    </citation>
    <scope>IDENTIFICATION</scope>
</reference>
<evidence type="ECO:0000256" key="6">
    <source>
        <dbReference type="ARBA" id="ARBA00022741"/>
    </source>
</evidence>
<feature type="transmembrane region" description="Helical" evidence="12">
    <location>
        <begin position="298"/>
        <end position="316"/>
    </location>
</feature>
<evidence type="ECO:0000256" key="1">
    <source>
        <dbReference type="ARBA" id="ARBA00004127"/>
    </source>
</evidence>
<feature type="domain" description="ABC transporter" evidence="13">
    <location>
        <begin position="1119"/>
        <end position="1353"/>
    </location>
</feature>